<organism evidence="1 2">
    <name type="scientific">Peteryoungia ipomoeae</name>
    <dbReference type="NCBI Taxonomy" id="1210932"/>
    <lineage>
        <taxon>Bacteria</taxon>
        <taxon>Pseudomonadati</taxon>
        <taxon>Pseudomonadota</taxon>
        <taxon>Alphaproteobacteria</taxon>
        <taxon>Hyphomicrobiales</taxon>
        <taxon>Rhizobiaceae</taxon>
        <taxon>Peteryoungia</taxon>
    </lineage>
</organism>
<proteinExistence type="predicted"/>
<dbReference type="OrthoDB" id="9800971at2"/>
<dbReference type="AlphaFoldDB" id="A0A4S8P7A4"/>
<accession>A0A4S8P7A4</accession>
<dbReference type="RefSeq" id="WP_136597267.1">
    <property type="nucleotide sequence ID" value="NZ_STGV01000001.1"/>
</dbReference>
<dbReference type="InterPro" id="IPR018772">
    <property type="entry name" value="Transcription_activator_HlyU"/>
</dbReference>
<dbReference type="Pfam" id="PF10115">
    <property type="entry name" value="HlyU"/>
    <property type="match status" value="1"/>
</dbReference>
<keyword evidence="2" id="KW-1185">Reference proteome</keyword>
<evidence type="ECO:0000313" key="2">
    <source>
        <dbReference type="Proteomes" id="UP000308828"/>
    </source>
</evidence>
<gene>
    <name evidence="1" type="ORF">FAA97_04290</name>
</gene>
<reference evidence="1 2" key="1">
    <citation type="submission" date="2019-04" db="EMBL/GenBank/DDBJ databases">
        <title>Genome sequence of strain shin9-1.</title>
        <authorList>
            <person name="Gao J."/>
            <person name="Sun J."/>
        </authorList>
    </citation>
    <scope>NUCLEOTIDE SEQUENCE [LARGE SCALE GENOMIC DNA]</scope>
    <source>
        <strain evidence="2">shin9-1</strain>
    </source>
</reference>
<dbReference type="EMBL" id="STGV01000001">
    <property type="protein sequence ID" value="THV25421.1"/>
    <property type="molecule type" value="Genomic_DNA"/>
</dbReference>
<comment type="caution">
    <text evidence="1">The sequence shown here is derived from an EMBL/GenBank/DDBJ whole genome shotgun (WGS) entry which is preliminary data.</text>
</comment>
<evidence type="ECO:0000313" key="1">
    <source>
        <dbReference type="EMBL" id="THV25421.1"/>
    </source>
</evidence>
<name>A0A4S8P7A4_9HYPH</name>
<sequence length="106" mass="11411">MSLLSRIASLFTGGAAAVPQAKPASEPEIYQDCQIFAEPIREGNQYRLAGRIVKTVDGAVLERSFIRADVFTSLEDAQTSALRKAQQIIDQNGPGLFADGEAKRSA</sequence>
<dbReference type="Proteomes" id="UP000308828">
    <property type="component" value="Unassembled WGS sequence"/>
</dbReference>
<protein>
    <submittedName>
        <fullName evidence="1">Transcriptional activator HlyU</fullName>
    </submittedName>
</protein>